<evidence type="ECO:0000313" key="3">
    <source>
        <dbReference type="Proteomes" id="UP000637632"/>
    </source>
</evidence>
<accession>A0ABR6XDF5</accession>
<reference evidence="2 3" key="1">
    <citation type="submission" date="2020-08" db="EMBL/GenBank/DDBJ databases">
        <title>Novel species isolated from subtropical streams in China.</title>
        <authorList>
            <person name="Lu H."/>
        </authorList>
    </citation>
    <scope>NUCLEOTIDE SEQUENCE [LARGE SCALE GENOMIC DNA]</scope>
    <source>
        <strain evidence="2 3">CCTCC AB 2015119</strain>
    </source>
</reference>
<gene>
    <name evidence="2" type="ORF">H8K26_05800</name>
</gene>
<dbReference type="Proteomes" id="UP000637632">
    <property type="component" value="Unassembled WGS sequence"/>
</dbReference>
<feature type="region of interest" description="Disordered" evidence="1">
    <location>
        <begin position="130"/>
        <end position="199"/>
    </location>
</feature>
<feature type="compositionally biased region" description="Acidic residues" evidence="1">
    <location>
        <begin position="141"/>
        <end position="156"/>
    </location>
</feature>
<dbReference type="RefSeq" id="WP_190478048.1">
    <property type="nucleotide sequence ID" value="NZ_JACOFT010000002.1"/>
</dbReference>
<proteinExistence type="predicted"/>
<name>A0ABR6XDF5_9BURK</name>
<comment type="caution">
    <text evidence="2">The sequence shown here is derived from an EMBL/GenBank/DDBJ whole genome shotgun (WGS) entry which is preliminary data.</text>
</comment>
<feature type="compositionally biased region" description="Acidic residues" evidence="1">
    <location>
        <begin position="173"/>
        <end position="186"/>
    </location>
</feature>
<organism evidence="2 3">
    <name type="scientific">Undibacterium aquatile</name>
    <dbReference type="NCBI Taxonomy" id="1537398"/>
    <lineage>
        <taxon>Bacteria</taxon>
        <taxon>Pseudomonadati</taxon>
        <taxon>Pseudomonadota</taxon>
        <taxon>Betaproteobacteria</taxon>
        <taxon>Burkholderiales</taxon>
        <taxon>Oxalobacteraceae</taxon>
        <taxon>Undibacterium</taxon>
    </lineage>
</organism>
<sequence>MKLSRFFEDLMAVYNAEIEDLKSDSEGKNVLKARLREKGEQLPLLLPMMDSNPEMLASAFHLGFIFLNPLALESLTTREESKLPAWKTLSAAVKLEPWAEPLSKIVLQEAGGEKFLVIAAALEYLNRGQQARKHSATNTLETDDEDKEINDADEELKENGDLDGNYGRHGRDDGDDGDDYDLDEAGADWLAEQGFDRKD</sequence>
<evidence type="ECO:0000256" key="1">
    <source>
        <dbReference type="SAM" id="MobiDB-lite"/>
    </source>
</evidence>
<protein>
    <recommendedName>
        <fullName evidence="4">Type III secretion system (T3SS) SseB-like protein</fullName>
    </recommendedName>
</protein>
<keyword evidence="3" id="KW-1185">Reference proteome</keyword>
<dbReference type="EMBL" id="JACOFT010000002">
    <property type="protein sequence ID" value="MBC3810948.1"/>
    <property type="molecule type" value="Genomic_DNA"/>
</dbReference>
<evidence type="ECO:0008006" key="4">
    <source>
        <dbReference type="Google" id="ProtNLM"/>
    </source>
</evidence>
<evidence type="ECO:0000313" key="2">
    <source>
        <dbReference type="EMBL" id="MBC3810948.1"/>
    </source>
</evidence>